<dbReference type="Pfam" id="PF17203">
    <property type="entry name" value="sCache_3_2"/>
    <property type="match status" value="1"/>
</dbReference>
<protein>
    <submittedName>
        <fullName evidence="10">EAL domain-containing protein</fullName>
    </submittedName>
</protein>
<dbReference type="Pfam" id="PF00990">
    <property type="entry name" value="GGDEF"/>
    <property type="match status" value="1"/>
</dbReference>
<dbReference type="EMBL" id="VUOD01000002">
    <property type="protein sequence ID" value="KAA2285834.1"/>
    <property type="molecule type" value="Genomic_DNA"/>
</dbReference>
<comment type="subcellular location">
    <subcellularLocation>
        <location evidence="1">Cell membrane</location>
        <topology evidence="1">Multi-pass membrane protein</topology>
    </subcellularLocation>
</comment>
<dbReference type="GO" id="GO:0005886">
    <property type="term" value="C:plasma membrane"/>
    <property type="evidence" value="ECO:0007669"/>
    <property type="project" value="UniProtKB-SubCell"/>
</dbReference>
<dbReference type="InterPro" id="IPR029151">
    <property type="entry name" value="Sensor-like_sf"/>
</dbReference>
<keyword evidence="11" id="KW-1185">Reference proteome</keyword>
<dbReference type="PANTHER" id="PTHR44757:SF2">
    <property type="entry name" value="BIOFILM ARCHITECTURE MAINTENANCE PROTEIN MBAA"/>
    <property type="match status" value="1"/>
</dbReference>
<evidence type="ECO:0000313" key="10">
    <source>
        <dbReference type="EMBL" id="KAA2285834.1"/>
    </source>
</evidence>
<name>A0A5B2ZF51_9GAMM</name>
<evidence type="ECO:0000256" key="3">
    <source>
        <dbReference type="ARBA" id="ARBA00022692"/>
    </source>
</evidence>
<evidence type="ECO:0000259" key="8">
    <source>
        <dbReference type="PROSITE" id="PS50885"/>
    </source>
</evidence>
<evidence type="ECO:0000256" key="2">
    <source>
        <dbReference type="ARBA" id="ARBA00022475"/>
    </source>
</evidence>
<dbReference type="CDD" id="cd01948">
    <property type="entry name" value="EAL"/>
    <property type="match status" value="1"/>
</dbReference>
<feature type="transmembrane region" description="Helical" evidence="6">
    <location>
        <begin position="196"/>
        <end position="217"/>
    </location>
</feature>
<evidence type="ECO:0000259" key="7">
    <source>
        <dbReference type="PROSITE" id="PS50883"/>
    </source>
</evidence>
<proteinExistence type="predicted"/>
<dbReference type="InterPro" id="IPR000160">
    <property type="entry name" value="GGDEF_dom"/>
</dbReference>
<dbReference type="InterPro" id="IPR003660">
    <property type="entry name" value="HAMP_dom"/>
</dbReference>
<dbReference type="Pfam" id="PF00672">
    <property type="entry name" value="HAMP"/>
    <property type="match status" value="1"/>
</dbReference>
<dbReference type="SMART" id="SM00267">
    <property type="entry name" value="GGDEF"/>
    <property type="match status" value="1"/>
</dbReference>
<dbReference type="GO" id="GO:0007165">
    <property type="term" value="P:signal transduction"/>
    <property type="evidence" value="ECO:0007669"/>
    <property type="project" value="InterPro"/>
</dbReference>
<reference evidence="10 11" key="2">
    <citation type="submission" date="2019-09" db="EMBL/GenBank/DDBJ databases">
        <authorList>
            <person name="Mazur A."/>
        </authorList>
    </citation>
    <scope>NUCLEOTIDE SEQUENCE [LARGE SCALE GENOMIC DNA]</scope>
    <source>
        <strain evidence="10 11">3729k</strain>
    </source>
</reference>
<evidence type="ECO:0000256" key="6">
    <source>
        <dbReference type="SAM" id="Phobius"/>
    </source>
</evidence>
<evidence type="ECO:0000313" key="11">
    <source>
        <dbReference type="Proteomes" id="UP000322165"/>
    </source>
</evidence>
<dbReference type="CDD" id="cd06225">
    <property type="entry name" value="HAMP"/>
    <property type="match status" value="1"/>
</dbReference>
<dbReference type="Gene3D" id="6.10.340.10">
    <property type="match status" value="1"/>
</dbReference>
<feature type="domain" description="EAL" evidence="7">
    <location>
        <begin position="454"/>
        <end position="708"/>
    </location>
</feature>
<dbReference type="PROSITE" id="PS50885">
    <property type="entry name" value="HAMP"/>
    <property type="match status" value="1"/>
</dbReference>
<dbReference type="Pfam" id="PF00563">
    <property type="entry name" value="EAL"/>
    <property type="match status" value="1"/>
</dbReference>
<dbReference type="SUPFAM" id="SSF103190">
    <property type="entry name" value="Sensory domain-like"/>
    <property type="match status" value="1"/>
</dbReference>
<dbReference type="SMART" id="SM00304">
    <property type="entry name" value="HAMP"/>
    <property type="match status" value="1"/>
</dbReference>
<dbReference type="InterPro" id="IPR033463">
    <property type="entry name" value="sCache_3"/>
</dbReference>
<dbReference type="Gene3D" id="3.30.70.270">
    <property type="match status" value="1"/>
</dbReference>
<dbReference type="NCBIfam" id="TIGR00254">
    <property type="entry name" value="GGDEF"/>
    <property type="match status" value="1"/>
</dbReference>
<feature type="domain" description="HAMP" evidence="8">
    <location>
        <begin position="219"/>
        <end position="272"/>
    </location>
</feature>
<dbReference type="InterPro" id="IPR043128">
    <property type="entry name" value="Rev_trsase/Diguanyl_cyclase"/>
</dbReference>
<keyword evidence="5 6" id="KW-0472">Membrane</keyword>
<feature type="transmembrane region" description="Helical" evidence="6">
    <location>
        <begin position="13"/>
        <end position="34"/>
    </location>
</feature>
<dbReference type="InterPro" id="IPR029787">
    <property type="entry name" value="Nucleotide_cyclase"/>
</dbReference>
<evidence type="ECO:0000256" key="1">
    <source>
        <dbReference type="ARBA" id="ARBA00004651"/>
    </source>
</evidence>
<dbReference type="SUPFAM" id="SSF55073">
    <property type="entry name" value="Nucleotide cyclase"/>
    <property type="match status" value="1"/>
</dbReference>
<dbReference type="RefSeq" id="WP_149859934.1">
    <property type="nucleotide sequence ID" value="NZ_VUOD01000002.1"/>
</dbReference>
<evidence type="ECO:0000256" key="4">
    <source>
        <dbReference type="ARBA" id="ARBA00022989"/>
    </source>
</evidence>
<accession>A0A5B2ZF51</accession>
<gene>
    <name evidence="10" type="ORF">F0415_04245</name>
</gene>
<sequence>MRLPVRLGLRGELLLLLVGVLAVLVGLFAALWWHGKRGSEEARRLSADAMRELAREGLLSRGQALSSHLADAATNPLYYLDLAKLGELAQTTLRQPDVVYVIIHDAEGRVVHDGSGDIPAFGQPMSDPMAYEALNAQGVHGQWSDKLLDVSSPIRIGGQRIGGVRVGLSRENANRREAEVLAPLDRSLGENAREHLAWLLALLAAMAVVAAGTLVLLQRRIVSPIRELAEAAVRIEQGRYHEVDVRSDRQDEIGELVRAFARMSEAVARHDRDIRRMAYTDSLTGLSNRLAFREALDERLLTLQASSGELALLFVDLDDFKRVNDTLGHEAGDEVLSQLSVRIRLAVERLGGPGAEIARFGGDEFIVLFMADDIRAASGRLAEALIDEVQRPLVLQGRQVFLGASVGITLFPFDATGAGQLLKNADIAMYQAKVAGKGCYRFYSKAMDQAVERRVQLEEELRGAWDRGEMSLLYQPIFRLADNRLMGAEALCRWNHPRLGVVPPSVFIEVAEQSGLIESLGRHVLVRACQDAAGWRQPGDEAPFVSVNISPRQLRSGDLPDVVASAMRGSGLEPAQLHLELTETAVLGDEVQASALLSRLRATGVKIWLDDFGTGFSGLSHLRRVPVDGVKIDRSFVADVLRDPDDLALTSAIIAMAHSLGITVVAEGIEAEGQFAVLRERGCDQGQGFWLGRPMAATEIGAAFTAER</sequence>
<dbReference type="PROSITE" id="PS50887">
    <property type="entry name" value="GGDEF"/>
    <property type="match status" value="1"/>
</dbReference>
<dbReference type="SUPFAM" id="SSF141868">
    <property type="entry name" value="EAL domain-like"/>
    <property type="match status" value="1"/>
</dbReference>
<dbReference type="InterPro" id="IPR052155">
    <property type="entry name" value="Biofilm_reg_signaling"/>
</dbReference>
<reference evidence="10 11" key="1">
    <citation type="submission" date="2019-09" db="EMBL/GenBank/DDBJ databases">
        <title>Arenimonas chukotkensis sp. nov., a bacterium isolated from Chukotka hot spring, Arctic region, Russia.</title>
        <authorList>
            <person name="Zayulina K.S."/>
            <person name="Prokofeva M.I."/>
            <person name="Elcheninov A.G."/>
            <person name="Novikov A."/>
            <person name="Kochetkova T.V."/>
            <person name="Kublanov I.V."/>
        </authorList>
    </citation>
    <scope>NUCLEOTIDE SEQUENCE [LARGE SCALE GENOMIC DNA]</scope>
    <source>
        <strain evidence="10 11">3729k</strain>
    </source>
</reference>
<keyword evidence="2" id="KW-1003">Cell membrane</keyword>
<keyword evidence="3 6" id="KW-0812">Transmembrane</keyword>
<dbReference type="CDD" id="cd01949">
    <property type="entry name" value="GGDEF"/>
    <property type="match status" value="1"/>
</dbReference>
<dbReference type="PANTHER" id="PTHR44757">
    <property type="entry name" value="DIGUANYLATE CYCLASE DGCP"/>
    <property type="match status" value="1"/>
</dbReference>
<dbReference type="SMART" id="SM00052">
    <property type="entry name" value="EAL"/>
    <property type="match status" value="1"/>
</dbReference>
<dbReference type="PROSITE" id="PS50883">
    <property type="entry name" value="EAL"/>
    <property type="match status" value="1"/>
</dbReference>
<keyword evidence="4 6" id="KW-1133">Transmembrane helix</keyword>
<dbReference type="SUPFAM" id="SSF158472">
    <property type="entry name" value="HAMP domain-like"/>
    <property type="match status" value="1"/>
</dbReference>
<dbReference type="InterPro" id="IPR001633">
    <property type="entry name" value="EAL_dom"/>
</dbReference>
<dbReference type="Proteomes" id="UP000322165">
    <property type="component" value="Unassembled WGS sequence"/>
</dbReference>
<organism evidence="10 11">
    <name type="scientific">Arenimonas fontis</name>
    <dbReference type="NCBI Taxonomy" id="2608255"/>
    <lineage>
        <taxon>Bacteria</taxon>
        <taxon>Pseudomonadati</taxon>
        <taxon>Pseudomonadota</taxon>
        <taxon>Gammaproteobacteria</taxon>
        <taxon>Lysobacterales</taxon>
        <taxon>Lysobacteraceae</taxon>
        <taxon>Arenimonas</taxon>
    </lineage>
</organism>
<dbReference type="InterPro" id="IPR035919">
    <property type="entry name" value="EAL_sf"/>
</dbReference>
<dbReference type="AlphaFoldDB" id="A0A5B2ZF51"/>
<evidence type="ECO:0000256" key="5">
    <source>
        <dbReference type="ARBA" id="ARBA00023136"/>
    </source>
</evidence>
<dbReference type="Gene3D" id="3.20.20.450">
    <property type="entry name" value="EAL domain"/>
    <property type="match status" value="1"/>
</dbReference>
<comment type="caution">
    <text evidence="10">The sequence shown here is derived from an EMBL/GenBank/DDBJ whole genome shotgun (WGS) entry which is preliminary data.</text>
</comment>
<feature type="domain" description="GGDEF" evidence="9">
    <location>
        <begin position="308"/>
        <end position="445"/>
    </location>
</feature>
<evidence type="ECO:0000259" key="9">
    <source>
        <dbReference type="PROSITE" id="PS50887"/>
    </source>
</evidence>